<name>A0A2S0KJ02_9ACTN</name>
<dbReference type="OrthoDB" id="3829359at2"/>
<dbReference type="Proteomes" id="UP000239814">
    <property type="component" value="Chromosome"/>
</dbReference>
<dbReference type="EMBL" id="CP027433">
    <property type="protein sequence ID" value="AVM01657.1"/>
    <property type="molecule type" value="Genomic_DNA"/>
</dbReference>
<sequence>MSQLGQLKQTIEDIGREAKSTGSNLSAFNSKFSQQVNTVQQTIGGSAQRKDQEVIQTIQAARAKVGEAVQALEAAAQTAQNYGRSL</sequence>
<dbReference type="AlphaFoldDB" id="A0A2S0KJ02"/>
<evidence type="ECO:0000313" key="2">
    <source>
        <dbReference type="Proteomes" id="UP000239814"/>
    </source>
</evidence>
<dbReference type="RefSeq" id="WP_105943361.1">
    <property type="nucleotide sequence ID" value="NZ_CP027433.1"/>
</dbReference>
<proteinExistence type="predicted"/>
<accession>A0A2S0KJ02</accession>
<evidence type="ECO:0000313" key="1">
    <source>
        <dbReference type="EMBL" id="AVM01657.1"/>
    </source>
</evidence>
<keyword evidence="2" id="KW-1185">Reference proteome</keyword>
<reference evidence="1 2" key="1">
    <citation type="submission" date="2018-03" db="EMBL/GenBank/DDBJ databases">
        <title>Characteristics and genome of n-alkane degrading marine bacteria Gordonia iterans isolated from crude oil contaminated in Tae-an, South Korea.</title>
        <authorList>
            <person name="Lee S.-S."/>
            <person name="Kim H."/>
        </authorList>
    </citation>
    <scope>NUCLEOTIDE SEQUENCE [LARGE SCALE GENOMIC DNA]</scope>
    <source>
        <strain evidence="1 2">Co17</strain>
    </source>
</reference>
<organism evidence="1 2">
    <name type="scientific">Gordonia iterans</name>
    <dbReference type="NCBI Taxonomy" id="1004901"/>
    <lineage>
        <taxon>Bacteria</taxon>
        <taxon>Bacillati</taxon>
        <taxon>Actinomycetota</taxon>
        <taxon>Actinomycetes</taxon>
        <taxon>Mycobacteriales</taxon>
        <taxon>Gordoniaceae</taxon>
        <taxon>Gordonia</taxon>
    </lineage>
</organism>
<dbReference type="KEGG" id="git:C6V83_16725"/>
<gene>
    <name evidence="1" type="ORF">C6V83_16725</name>
</gene>
<protein>
    <submittedName>
        <fullName evidence="1">Uncharacterized protein</fullName>
    </submittedName>
</protein>